<dbReference type="InterPro" id="IPR000719">
    <property type="entry name" value="Prot_kinase_dom"/>
</dbReference>
<dbReference type="PROSITE" id="PS00108">
    <property type="entry name" value="PROTEIN_KINASE_ST"/>
    <property type="match status" value="1"/>
</dbReference>
<feature type="region of interest" description="Disordered" evidence="9">
    <location>
        <begin position="420"/>
        <end position="443"/>
    </location>
</feature>
<evidence type="ECO:0000313" key="13">
    <source>
        <dbReference type="Proteomes" id="UP001515480"/>
    </source>
</evidence>
<dbReference type="Gene3D" id="1.10.510.10">
    <property type="entry name" value="Transferase(Phosphotransferase) domain 1"/>
    <property type="match status" value="1"/>
</dbReference>
<evidence type="ECO:0000256" key="6">
    <source>
        <dbReference type="ARBA" id="ARBA00022840"/>
    </source>
</evidence>
<evidence type="ECO:0000256" key="2">
    <source>
        <dbReference type="ARBA" id="ARBA00022527"/>
    </source>
</evidence>
<keyword evidence="10" id="KW-1133">Transmembrane helix</keyword>
<dbReference type="GO" id="GO:0005524">
    <property type="term" value="F:ATP binding"/>
    <property type="evidence" value="ECO:0007669"/>
    <property type="project" value="UniProtKB-KW"/>
</dbReference>
<comment type="catalytic activity">
    <reaction evidence="7">
        <text>L-threonyl-[protein] + ATP = O-phospho-L-threonyl-[protein] + ADP + H(+)</text>
        <dbReference type="Rhea" id="RHEA:46608"/>
        <dbReference type="Rhea" id="RHEA-COMP:11060"/>
        <dbReference type="Rhea" id="RHEA-COMP:11605"/>
        <dbReference type="ChEBI" id="CHEBI:15378"/>
        <dbReference type="ChEBI" id="CHEBI:30013"/>
        <dbReference type="ChEBI" id="CHEBI:30616"/>
        <dbReference type="ChEBI" id="CHEBI:61977"/>
        <dbReference type="ChEBI" id="CHEBI:456216"/>
        <dbReference type="EC" id="2.7.11.1"/>
    </reaction>
</comment>
<accession>A0AB34JVP7</accession>
<protein>
    <recommendedName>
        <fullName evidence="1">non-specific serine/threonine protein kinase</fullName>
        <ecNumber evidence="1">2.7.11.1</ecNumber>
    </recommendedName>
</protein>
<evidence type="ECO:0000256" key="9">
    <source>
        <dbReference type="SAM" id="MobiDB-lite"/>
    </source>
</evidence>
<dbReference type="Proteomes" id="UP001515480">
    <property type="component" value="Unassembled WGS sequence"/>
</dbReference>
<dbReference type="PROSITE" id="PS50011">
    <property type="entry name" value="PROTEIN_KINASE_DOM"/>
    <property type="match status" value="1"/>
</dbReference>
<gene>
    <name evidence="12" type="ORF">AB1Y20_019363</name>
</gene>
<evidence type="ECO:0000256" key="8">
    <source>
        <dbReference type="ARBA" id="ARBA00048679"/>
    </source>
</evidence>
<dbReference type="EMBL" id="JBGBPQ010000005">
    <property type="protein sequence ID" value="KAL1524469.1"/>
    <property type="molecule type" value="Genomic_DNA"/>
</dbReference>
<keyword evidence="10" id="KW-0472">Membrane</keyword>
<dbReference type="InterPro" id="IPR008271">
    <property type="entry name" value="Ser/Thr_kinase_AS"/>
</dbReference>
<dbReference type="SUPFAM" id="SSF56112">
    <property type="entry name" value="Protein kinase-like (PK-like)"/>
    <property type="match status" value="1"/>
</dbReference>
<dbReference type="SMART" id="SM00220">
    <property type="entry name" value="S_TKc"/>
    <property type="match status" value="1"/>
</dbReference>
<evidence type="ECO:0000313" key="12">
    <source>
        <dbReference type="EMBL" id="KAL1524469.1"/>
    </source>
</evidence>
<keyword evidence="6" id="KW-0067">ATP-binding</keyword>
<keyword evidence="3" id="KW-0808">Transferase</keyword>
<evidence type="ECO:0000256" key="1">
    <source>
        <dbReference type="ARBA" id="ARBA00012513"/>
    </source>
</evidence>
<dbReference type="PANTHER" id="PTHR44899">
    <property type="entry name" value="CAMK FAMILY PROTEIN KINASE"/>
    <property type="match status" value="1"/>
</dbReference>
<organism evidence="12 13">
    <name type="scientific">Prymnesium parvum</name>
    <name type="common">Toxic golden alga</name>
    <dbReference type="NCBI Taxonomy" id="97485"/>
    <lineage>
        <taxon>Eukaryota</taxon>
        <taxon>Haptista</taxon>
        <taxon>Haptophyta</taxon>
        <taxon>Prymnesiophyceae</taxon>
        <taxon>Prymnesiales</taxon>
        <taxon>Prymnesiaceae</taxon>
        <taxon>Prymnesium</taxon>
    </lineage>
</organism>
<dbReference type="GO" id="GO:0004674">
    <property type="term" value="F:protein serine/threonine kinase activity"/>
    <property type="evidence" value="ECO:0007669"/>
    <property type="project" value="UniProtKB-KW"/>
</dbReference>
<evidence type="ECO:0000259" key="11">
    <source>
        <dbReference type="PROSITE" id="PS50011"/>
    </source>
</evidence>
<feature type="transmembrane region" description="Helical" evidence="10">
    <location>
        <begin position="72"/>
        <end position="93"/>
    </location>
</feature>
<keyword evidence="5" id="KW-0418">Kinase</keyword>
<dbReference type="AlphaFoldDB" id="A0AB34JVP7"/>
<evidence type="ECO:0000256" key="10">
    <source>
        <dbReference type="SAM" id="Phobius"/>
    </source>
</evidence>
<feature type="region of interest" description="Disordered" evidence="9">
    <location>
        <begin position="1"/>
        <end position="30"/>
    </location>
</feature>
<comment type="caution">
    <text evidence="12">The sequence shown here is derived from an EMBL/GenBank/DDBJ whole genome shotgun (WGS) entry which is preliminary data.</text>
</comment>
<dbReference type="Pfam" id="PF00069">
    <property type="entry name" value="Pkinase"/>
    <property type="match status" value="1"/>
</dbReference>
<dbReference type="PANTHER" id="PTHR44899:SF3">
    <property type="entry name" value="SERINE_THREONINE-PROTEIN KINASE NEK1"/>
    <property type="match status" value="1"/>
</dbReference>
<keyword evidence="13" id="KW-1185">Reference proteome</keyword>
<keyword evidence="4" id="KW-0547">Nucleotide-binding</keyword>
<evidence type="ECO:0000256" key="5">
    <source>
        <dbReference type="ARBA" id="ARBA00022777"/>
    </source>
</evidence>
<evidence type="ECO:0000256" key="7">
    <source>
        <dbReference type="ARBA" id="ARBA00047899"/>
    </source>
</evidence>
<dbReference type="InterPro" id="IPR011009">
    <property type="entry name" value="Kinase-like_dom_sf"/>
</dbReference>
<comment type="catalytic activity">
    <reaction evidence="8">
        <text>L-seryl-[protein] + ATP = O-phospho-L-seryl-[protein] + ADP + H(+)</text>
        <dbReference type="Rhea" id="RHEA:17989"/>
        <dbReference type="Rhea" id="RHEA-COMP:9863"/>
        <dbReference type="Rhea" id="RHEA-COMP:11604"/>
        <dbReference type="ChEBI" id="CHEBI:15378"/>
        <dbReference type="ChEBI" id="CHEBI:29999"/>
        <dbReference type="ChEBI" id="CHEBI:30616"/>
        <dbReference type="ChEBI" id="CHEBI:83421"/>
        <dbReference type="ChEBI" id="CHEBI:456216"/>
        <dbReference type="EC" id="2.7.11.1"/>
    </reaction>
</comment>
<proteinExistence type="predicted"/>
<evidence type="ECO:0000256" key="4">
    <source>
        <dbReference type="ARBA" id="ARBA00022741"/>
    </source>
</evidence>
<dbReference type="EC" id="2.7.11.1" evidence="1"/>
<dbReference type="InterPro" id="IPR051131">
    <property type="entry name" value="NEK_Ser/Thr_kinase_NIMA"/>
</dbReference>
<keyword evidence="10" id="KW-0812">Transmembrane</keyword>
<keyword evidence="2" id="KW-0723">Serine/threonine-protein kinase</keyword>
<evidence type="ECO:0000256" key="3">
    <source>
        <dbReference type="ARBA" id="ARBA00022679"/>
    </source>
</evidence>
<name>A0AB34JVP7_PRYPA</name>
<feature type="domain" description="Protein kinase" evidence="11">
    <location>
        <begin position="113"/>
        <end position="380"/>
    </location>
</feature>
<reference evidence="12 13" key="1">
    <citation type="journal article" date="2024" name="Science">
        <title>Giant polyketide synthase enzymes in the biosynthesis of giant marine polyether toxins.</title>
        <authorList>
            <person name="Fallon T.R."/>
            <person name="Shende V.V."/>
            <person name="Wierzbicki I.H."/>
            <person name="Pendleton A.L."/>
            <person name="Watervoot N.F."/>
            <person name="Auber R.P."/>
            <person name="Gonzalez D.J."/>
            <person name="Wisecaver J.H."/>
            <person name="Moore B.S."/>
        </authorList>
    </citation>
    <scope>NUCLEOTIDE SEQUENCE [LARGE SCALE GENOMIC DNA]</scope>
    <source>
        <strain evidence="12 13">12B1</strain>
    </source>
</reference>
<sequence>MLLAVLATPGSSPAPSPLPRPDPDADSGVSGKLLPRDLGARLLDPQQLALPQLRHDASRRLVTIEMTEATVVALYLSGCAMFIGGLWVGCLLWQRQARRPVEACECAWCTAQYQKTRKLAEGGFAEASLVARGGKTYVLKRIGCASVNAANQALMEASCLQRLRHPNVVRFEDLFMHRHDNGGCSVLIVMEYCAGGDLIDRLECTRGQRALSELQVIDYLVALCQALHHVHCCGILHRDLKSSNIFVTRNDETVKLGDFGLACTGLSPRRLSGSPRRMSRCGTKMYMSPEVAERKPYGASSDTYALGCVLLEMLLRHQLRQRRPFEERQAYIDEMLKLASGHGWASFDAMACLSRQMLADNPKQRIDLPSAGAAAAAAAVALRTGAPIPTPPSSEMGSDRVAAYCLYFCAVPTFLERTPRMPPTPLAGQQSDVRGQRKVRVQGKWHDRERVYEESWRRLLAVAKTGKAVRSGRARHTS</sequence>